<gene>
    <name evidence="8" type="ORF">IQ249_15210</name>
</gene>
<dbReference type="GO" id="GO:0003677">
    <property type="term" value="F:DNA binding"/>
    <property type="evidence" value="ECO:0007669"/>
    <property type="project" value="UniProtKB-UniRule"/>
</dbReference>
<dbReference type="RefSeq" id="WP_194030336.1">
    <property type="nucleotide sequence ID" value="NZ_JADEWZ010000022.1"/>
</dbReference>
<dbReference type="InterPro" id="IPR004107">
    <property type="entry name" value="Integrase_SAM-like_N"/>
</dbReference>
<name>A0A8J7DXY0_9CYAN</name>
<evidence type="ECO:0000256" key="3">
    <source>
        <dbReference type="ARBA" id="ARBA00023125"/>
    </source>
</evidence>
<dbReference type="Gene3D" id="1.10.150.130">
    <property type="match status" value="1"/>
</dbReference>
<evidence type="ECO:0000313" key="9">
    <source>
        <dbReference type="Proteomes" id="UP000654482"/>
    </source>
</evidence>
<proteinExistence type="inferred from homology"/>
<dbReference type="Pfam" id="PF02899">
    <property type="entry name" value="Phage_int_SAM_1"/>
    <property type="match status" value="1"/>
</dbReference>
<dbReference type="GO" id="GO:0015074">
    <property type="term" value="P:DNA integration"/>
    <property type="evidence" value="ECO:0007669"/>
    <property type="project" value="UniProtKB-KW"/>
</dbReference>
<evidence type="ECO:0000259" key="6">
    <source>
        <dbReference type="PROSITE" id="PS51898"/>
    </source>
</evidence>
<reference evidence="8" key="1">
    <citation type="submission" date="2020-10" db="EMBL/GenBank/DDBJ databases">
        <authorList>
            <person name="Castelo-Branco R."/>
            <person name="Eusebio N."/>
            <person name="Adriana R."/>
            <person name="Vieira A."/>
            <person name="Brugerolle De Fraissinette N."/>
            <person name="Rezende De Castro R."/>
            <person name="Schneider M.P."/>
            <person name="Vasconcelos V."/>
            <person name="Leao P.N."/>
        </authorList>
    </citation>
    <scope>NUCLEOTIDE SEQUENCE</scope>
    <source>
        <strain evidence="8">LEGE 07157</strain>
    </source>
</reference>
<sequence>MLATTTELLPPLLGGEASERAKVRVESFYGSIGEIFERWVMRSGSVHTQKAYRADVMAFVAFLGWMWPQESWRFVTTTIAQVSAWRDSMLAEERAPKTISRRIASLSSFYKFLGACAAEMRLPITVPNPAHAQFIRRGGSDPVRETRALTASLARRLMAMPDGEGLRDYRDRAILKVLLYTGVRIGTLRHMNVAHFHGDEEDSTLTLIEKGNRRRTIGIHWVAADALGEYIEVAGISSGPMFQAQAAPHSPGLLSGKRISSMALWMAVRGYLERLPGAMKREVVGEEEVSFCLYTPHSLRATTATLLLDAGVEITKVQQLLGHKHITTTQIYDKRRRTTKQSASHDMPL</sequence>
<evidence type="ECO:0000313" key="8">
    <source>
        <dbReference type="EMBL" id="MBE9117248.1"/>
    </source>
</evidence>
<dbReference type="Pfam" id="PF00589">
    <property type="entry name" value="Phage_integrase"/>
    <property type="match status" value="1"/>
</dbReference>
<dbReference type="GO" id="GO:0006310">
    <property type="term" value="P:DNA recombination"/>
    <property type="evidence" value="ECO:0007669"/>
    <property type="project" value="UniProtKB-KW"/>
</dbReference>
<accession>A0A8J7DXY0</accession>
<dbReference type="InterPro" id="IPR050090">
    <property type="entry name" value="Tyrosine_recombinase_XerCD"/>
</dbReference>
<dbReference type="SUPFAM" id="SSF47823">
    <property type="entry name" value="lambda integrase-like, N-terminal domain"/>
    <property type="match status" value="1"/>
</dbReference>
<protein>
    <submittedName>
        <fullName evidence="8">Tyrosine-type recombinase/integrase</fullName>
    </submittedName>
</protein>
<evidence type="ECO:0000259" key="7">
    <source>
        <dbReference type="PROSITE" id="PS51900"/>
    </source>
</evidence>
<dbReference type="PANTHER" id="PTHR30349:SF41">
    <property type="entry name" value="INTEGRASE_RECOMBINASE PROTEIN MJ0367-RELATED"/>
    <property type="match status" value="1"/>
</dbReference>
<evidence type="ECO:0000256" key="4">
    <source>
        <dbReference type="ARBA" id="ARBA00023172"/>
    </source>
</evidence>
<keyword evidence="2" id="KW-0229">DNA integration</keyword>
<dbReference type="SUPFAM" id="SSF56349">
    <property type="entry name" value="DNA breaking-rejoining enzymes"/>
    <property type="match status" value="1"/>
</dbReference>
<evidence type="ECO:0000256" key="2">
    <source>
        <dbReference type="ARBA" id="ARBA00022908"/>
    </source>
</evidence>
<organism evidence="8 9">
    <name type="scientific">Lusitaniella coriacea LEGE 07157</name>
    <dbReference type="NCBI Taxonomy" id="945747"/>
    <lineage>
        <taxon>Bacteria</taxon>
        <taxon>Bacillati</taxon>
        <taxon>Cyanobacteriota</taxon>
        <taxon>Cyanophyceae</taxon>
        <taxon>Spirulinales</taxon>
        <taxon>Lusitaniellaceae</taxon>
        <taxon>Lusitaniella</taxon>
    </lineage>
</organism>
<feature type="domain" description="Core-binding (CB)" evidence="7">
    <location>
        <begin position="30"/>
        <end position="114"/>
    </location>
</feature>
<dbReference type="PROSITE" id="PS51900">
    <property type="entry name" value="CB"/>
    <property type="match status" value="1"/>
</dbReference>
<dbReference type="InterPro" id="IPR013762">
    <property type="entry name" value="Integrase-like_cat_sf"/>
</dbReference>
<dbReference type="PROSITE" id="PS51898">
    <property type="entry name" value="TYR_RECOMBINASE"/>
    <property type="match status" value="1"/>
</dbReference>
<keyword evidence="4" id="KW-0233">DNA recombination</keyword>
<dbReference type="Proteomes" id="UP000654482">
    <property type="component" value="Unassembled WGS sequence"/>
</dbReference>
<dbReference type="AlphaFoldDB" id="A0A8J7DXY0"/>
<dbReference type="EMBL" id="JADEWZ010000022">
    <property type="protein sequence ID" value="MBE9117248.1"/>
    <property type="molecule type" value="Genomic_DNA"/>
</dbReference>
<dbReference type="PANTHER" id="PTHR30349">
    <property type="entry name" value="PHAGE INTEGRASE-RELATED"/>
    <property type="match status" value="1"/>
</dbReference>
<feature type="domain" description="Tyr recombinase" evidence="6">
    <location>
        <begin position="144"/>
        <end position="346"/>
    </location>
</feature>
<evidence type="ECO:0000256" key="5">
    <source>
        <dbReference type="PROSITE-ProRule" id="PRU01248"/>
    </source>
</evidence>
<dbReference type="InterPro" id="IPR010998">
    <property type="entry name" value="Integrase_recombinase_N"/>
</dbReference>
<keyword evidence="9" id="KW-1185">Reference proteome</keyword>
<dbReference type="Gene3D" id="1.10.443.10">
    <property type="entry name" value="Intergrase catalytic core"/>
    <property type="match status" value="1"/>
</dbReference>
<comment type="similarity">
    <text evidence="1">Belongs to the 'phage' integrase family.</text>
</comment>
<evidence type="ECO:0000256" key="1">
    <source>
        <dbReference type="ARBA" id="ARBA00008857"/>
    </source>
</evidence>
<dbReference type="InterPro" id="IPR011010">
    <property type="entry name" value="DNA_brk_join_enz"/>
</dbReference>
<comment type="caution">
    <text evidence="8">The sequence shown here is derived from an EMBL/GenBank/DDBJ whole genome shotgun (WGS) entry which is preliminary data.</text>
</comment>
<dbReference type="InterPro" id="IPR002104">
    <property type="entry name" value="Integrase_catalytic"/>
</dbReference>
<dbReference type="InterPro" id="IPR044068">
    <property type="entry name" value="CB"/>
</dbReference>
<keyword evidence="3 5" id="KW-0238">DNA-binding</keyword>